<evidence type="ECO:0000313" key="2">
    <source>
        <dbReference type="Proteomes" id="UP000254633"/>
    </source>
</evidence>
<dbReference type="Proteomes" id="UP000254633">
    <property type="component" value="Unassembled WGS sequence"/>
</dbReference>
<evidence type="ECO:0000313" key="1">
    <source>
        <dbReference type="EMBL" id="SUG57864.1"/>
    </source>
</evidence>
<dbReference type="EMBL" id="UGXH01000003">
    <property type="protein sequence ID" value="SUG57864.1"/>
    <property type="molecule type" value="Genomic_DNA"/>
</dbReference>
<proteinExistence type="predicted"/>
<accession>A0A379U5Q0</accession>
<gene>
    <name evidence="1" type="primary">STY4509</name>
    <name evidence="1" type="ORF">NCTC10060_05104</name>
</gene>
<name>A0A379U5Q0_SALDZ</name>
<dbReference type="AlphaFoldDB" id="A0A379U5Q0"/>
<sequence length="52" mass="6018">MTVSPWGFRYLDLLQCNTISAFYARLAVVTTCYLQDVQQKQGLQPATNRLFF</sequence>
<protein>
    <submittedName>
        <fullName evidence="1">Uncharacterized protein</fullName>
    </submittedName>
</protein>
<organism evidence="1 2">
    <name type="scientific">Salmonella diarizonae</name>
    <dbReference type="NCBI Taxonomy" id="59204"/>
    <lineage>
        <taxon>Bacteria</taxon>
        <taxon>Pseudomonadati</taxon>
        <taxon>Pseudomonadota</taxon>
        <taxon>Gammaproteobacteria</taxon>
        <taxon>Enterobacterales</taxon>
        <taxon>Enterobacteriaceae</taxon>
        <taxon>Salmonella</taxon>
    </lineage>
</organism>
<reference evidence="1 2" key="1">
    <citation type="submission" date="2018-06" db="EMBL/GenBank/DDBJ databases">
        <authorList>
            <consortium name="Pathogen Informatics"/>
            <person name="Doyle S."/>
        </authorList>
    </citation>
    <scope>NUCLEOTIDE SEQUENCE [LARGE SCALE GENOMIC DNA]</scope>
    <source>
        <strain evidence="1 2">NCTC10060</strain>
    </source>
</reference>